<name>A0A397STI9_9GLOM</name>
<dbReference type="OrthoDB" id="2351976at2759"/>
<proteinExistence type="predicted"/>
<dbReference type="Proteomes" id="UP000265703">
    <property type="component" value="Unassembled WGS sequence"/>
</dbReference>
<keyword evidence="2" id="KW-1185">Reference proteome</keyword>
<evidence type="ECO:0000313" key="1">
    <source>
        <dbReference type="EMBL" id="RIA89042.1"/>
    </source>
</evidence>
<dbReference type="STRING" id="658196.A0A397STI9"/>
<protein>
    <submittedName>
        <fullName evidence="1">Uncharacterized protein</fullName>
    </submittedName>
</protein>
<evidence type="ECO:0000313" key="2">
    <source>
        <dbReference type="Proteomes" id="UP000265703"/>
    </source>
</evidence>
<dbReference type="EMBL" id="QKYT01000235">
    <property type="protein sequence ID" value="RIA89042.1"/>
    <property type="molecule type" value="Genomic_DNA"/>
</dbReference>
<reference evidence="1 2" key="1">
    <citation type="submission" date="2018-06" db="EMBL/GenBank/DDBJ databases">
        <title>Comparative genomics reveals the genomic features of Rhizophagus irregularis, R. cerebriforme, R. diaphanum and Gigaspora rosea, and their symbiotic lifestyle signature.</title>
        <authorList>
            <person name="Morin E."/>
            <person name="San Clemente H."/>
            <person name="Chen E.C.H."/>
            <person name="De La Providencia I."/>
            <person name="Hainaut M."/>
            <person name="Kuo A."/>
            <person name="Kohler A."/>
            <person name="Murat C."/>
            <person name="Tang N."/>
            <person name="Roy S."/>
            <person name="Loubradou J."/>
            <person name="Henrissat B."/>
            <person name="Grigoriev I.V."/>
            <person name="Corradi N."/>
            <person name="Roux C."/>
            <person name="Martin F.M."/>
        </authorList>
    </citation>
    <scope>NUCLEOTIDE SEQUENCE [LARGE SCALE GENOMIC DNA]</scope>
    <source>
        <strain evidence="1 2">DAOM 227022</strain>
    </source>
</reference>
<gene>
    <name evidence="1" type="ORF">C1645_825405</name>
</gene>
<accession>A0A397STI9</accession>
<comment type="caution">
    <text evidence="1">The sequence shown here is derived from an EMBL/GenBank/DDBJ whole genome shotgun (WGS) entry which is preliminary data.</text>
</comment>
<sequence length="398" mass="45647">MENNETLLPIKKKNPVEIHNYPKESIIQYSDSERSYIYNIIKEGNYPPIAYLKYTKGQNGFRIPDNYEIETSLRKPKTRQVVKCIIKYVEKNPVYWIYYGDKFQYHVKSEKSSSDVACLYAKALNPETKTRYSGPHFFAKKIAKSISVIFDQVTDKSCHSDDNPNLKSIEFNIGNNSFHLNINEENIEEVKHKARAAVQACDKGQVTREGYRTLASISQDLPREWKVSAEKKEITYEMNKIIPISLVNITSPLSDNSVNSEIHINDAEIIDNLQQSIGKGGRRDIINILKYLTPGLLKRKVLDITNPIIHLRISGDGRNVGRKVKQVMVTCSILNDINNTLNIVMEPLVAELKKIKKEGFIDNQNIKWKVELYFSSDWKFLALCLGLNAANSIQRTTR</sequence>
<dbReference type="AlphaFoldDB" id="A0A397STI9"/>
<organism evidence="1 2">
    <name type="scientific">Glomus cerebriforme</name>
    <dbReference type="NCBI Taxonomy" id="658196"/>
    <lineage>
        <taxon>Eukaryota</taxon>
        <taxon>Fungi</taxon>
        <taxon>Fungi incertae sedis</taxon>
        <taxon>Mucoromycota</taxon>
        <taxon>Glomeromycotina</taxon>
        <taxon>Glomeromycetes</taxon>
        <taxon>Glomerales</taxon>
        <taxon>Glomeraceae</taxon>
        <taxon>Glomus</taxon>
    </lineage>
</organism>